<protein>
    <submittedName>
        <fullName evidence="4">Outer membrane protein assembly factor BamA</fullName>
    </submittedName>
</protein>
<comment type="caution">
    <text evidence="4">The sequence shown here is derived from an EMBL/GenBank/DDBJ whole genome shotgun (WGS) entry which is preliminary data.</text>
</comment>
<evidence type="ECO:0000256" key="2">
    <source>
        <dbReference type="ARBA" id="ARBA00023136"/>
    </source>
</evidence>
<evidence type="ECO:0000256" key="1">
    <source>
        <dbReference type="ARBA" id="ARBA00004370"/>
    </source>
</evidence>
<feature type="domain" description="POTRA" evidence="3">
    <location>
        <begin position="234"/>
        <end position="304"/>
    </location>
</feature>
<evidence type="ECO:0000313" key="5">
    <source>
        <dbReference type="Proteomes" id="UP000315010"/>
    </source>
</evidence>
<dbReference type="PROSITE" id="PS51779">
    <property type="entry name" value="POTRA"/>
    <property type="match status" value="1"/>
</dbReference>
<dbReference type="Gene3D" id="3.10.20.310">
    <property type="entry name" value="membrane protein fhac"/>
    <property type="match status" value="2"/>
</dbReference>
<dbReference type="OrthoDB" id="235162at2"/>
<dbReference type="InterPro" id="IPR034746">
    <property type="entry name" value="POTRA"/>
</dbReference>
<gene>
    <name evidence="4" type="primary">bamA_2</name>
    <name evidence="4" type="ORF">CA13_46000</name>
</gene>
<accession>A0A5C5Z7R6</accession>
<evidence type="ECO:0000259" key="3">
    <source>
        <dbReference type="PROSITE" id="PS51779"/>
    </source>
</evidence>
<reference evidence="4 5" key="1">
    <citation type="submission" date="2019-02" db="EMBL/GenBank/DDBJ databases">
        <title>Deep-cultivation of Planctomycetes and their phenomic and genomic characterization uncovers novel biology.</title>
        <authorList>
            <person name="Wiegand S."/>
            <person name="Jogler M."/>
            <person name="Boedeker C."/>
            <person name="Pinto D."/>
            <person name="Vollmers J."/>
            <person name="Rivas-Marin E."/>
            <person name="Kohn T."/>
            <person name="Peeters S.H."/>
            <person name="Heuer A."/>
            <person name="Rast P."/>
            <person name="Oberbeckmann S."/>
            <person name="Bunk B."/>
            <person name="Jeske O."/>
            <person name="Meyerdierks A."/>
            <person name="Storesund J.E."/>
            <person name="Kallscheuer N."/>
            <person name="Luecker S."/>
            <person name="Lage O.M."/>
            <person name="Pohl T."/>
            <person name="Merkel B.J."/>
            <person name="Hornburger P."/>
            <person name="Mueller R.-W."/>
            <person name="Bruemmer F."/>
            <person name="Labrenz M."/>
            <person name="Spormann A.M."/>
            <person name="Op Den Camp H."/>
            <person name="Overmann J."/>
            <person name="Amann R."/>
            <person name="Jetten M.S.M."/>
            <person name="Mascher T."/>
            <person name="Medema M.H."/>
            <person name="Devos D.P."/>
            <person name="Kaster A.-K."/>
            <person name="Ovreas L."/>
            <person name="Rohde M."/>
            <person name="Galperin M.Y."/>
            <person name="Jogler C."/>
        </authorList>
    </citation>
    <scope>NUCLEOTIDE SEQUENCE [LARGE SCALE GENOMIC DNA]</scope>
    <source>
        <strain evidence="4 5">CA13</strain>
    </source>
</reference>
<sequence>MLALNQWLAATVLCWGSCNVILADESAAPKSPAGVVFFSGNETYSDAQLREALNRDADFLIASHPMGDRNLTGSVTEKRLTAGYRNEGFRDISVQGNDDVANLAWTFVITEGKQFTCGDVQIRGDLPVHVPDLVDRLTKPFPADDTFPSFVEINGKLQTRWVDENGKEKDLEKPVWKIGDPVPFDSNETLQAACRKAIAGLGYSDAMIFVTISSDSDTQTGTLVIDVAEAGKPNQANQIVIQGNEINSRESILEFVNLDEGDAVDQQTIQSVTRQLWESGRFATHRVKFDRVQNGTLTIHLDEIKGCPSLDTPLDQRAKAFLLAGQWVSRSIEAGGDLELSQTAGPHAARLIQSDKGLYIEWDVKAASDPNHQVELFRILVDSDVVVIDHTSHKKQMRFSPIRAGGCLKYGVKVAASHDPTQHGRLNFDWAIRSTRDENDSPLQYVSSYGSADWLPFAYKAKSRFEVADHHLIAKTEGSTMEIDMDAGELVRWTSESGAVRFRTGAFDAARQALLGDTASKPNAFDANEPMTSVASYLLSEPIMNRLVEASAMQDDPAKSIDPVLVSALRKMIDGGLLSLGDAFILAEYDRDPANDFEIPSNRIAPKAWKQMALEFAGRTLLRYSPDLFAEDTWPMQLCRQTAFVAMGSTEHTKDVLDQLLRNPDHGPLCHACVSSLVRYINEDASKTFARRALDTFTPEAFQNDYRSLTSAVSGKVATQTLTCLHALTQSELDQLKACFGNESSQVGLQMLYDFSRNHPNNEALFWYQIAEAPLRKAMERTLSR</sequence>
<dbReference type="Proteomes" id="UP000315010">
    <property type="component" value="Unassembled WGS sequence"/>
</dbReference>
<proteinExistence type="predicted"/>
<dbReference type="RefSeq" id="WP_146400095.1">
    <property type="nucleotide sequence ID" value="NZ_SJPJ01000001.1"/>
</dbReference>
<dbReference type="GO" id="GO:0016020">
    <property type="term" value="C:membrane"/>
    <property type="evidence" value="ECO:0007669"/>
    <property type="project" value="UniProtKB-SubCell"/>
</dbReference>
<evidence type="ECO:0000313" key="4">
    <source>
        <dbReference type="EMBL" id="TWT83137.1"/>
    </source>
</evidence>
<organism evidence="4 5">
    <name type="scientific">Novipirellula herctigrandis</name>
    <dbReference type="NCBI Taxonomy" id="2527986"/>
    <lineage>
        <taxon>Bacteria</taxon>
        <taxon>Pseudomonadati</taxon>
        <taxon>Planctomycetota</taxon>
        <taxon>Planctomycetia</taxon>
        <taxon>Pirellulales</taxon>
        <taxon>Pirellulaceae</taxon>
        <taxon>Novipirellula</taxon>
    </lineage>
</organism>
<keyword evidence="5" id="KW-1185">Reference proteome</keyword>
<dbReference type="AlphaFoldDB" id="A0A5C5Z7R6"/>
<comment type="subcellular location">
    <subcellularLocation>
        <location evidence="1">Membrane</location>
    </subcellularLocation>
</comment>
<dbReference type="EMBL" id="SJPJ01000001">
    <property type="protein sequence ID" value="TWT83137.1"/>
    <property type="molecule type" value="Genomic_DNA"/>
</dbReference>
<name>A0A5C5Z7R6_9BACT</name>
<keyword evidence="2" id="KW-0472">Membrane</keyword>